<gene>
    <name evidence="1" type="ORF">CO173_04675</name>
</gene>
<evidence type="ECO:0000313" key="1">
    <source>
        <dbReference type="EMBL" id="PJA45835.1"/>
    </source>
</evidence>
<name>A0A2M7XDB2_9BACT</name>
<accession>A0A2M7XDB2</accession>
<dbReference type="AlphaFoldDB" id="A0A2M7XDB2"/>
<organism evidence="1 2">
    <name type="scientific">Candidatus Uhrbacteria bacterium CG_4_9_14_3_um_filter_41_35</name>
    <dbReference type="NCBI Taxonomy" id="1975034"/>
    <lineage>
        <taxon>Bacteria</taxon>
        <taxon>Candidatus Uhriibacteriota</taxon>
    </lineage>
</organism>
<evidence type="ECO:0000313" key="2">
    <source>
        <dbReference type="Proteomes" id="UP000231263"/>
    </source>
</evidence>
<sequence>MSKKKPLIKKQNKIKIFILLNIVVIFFLALTFGKEYVGNSQIEHEIAQMEQERAMLEQDRLNTLGLIDTLSSEDYLEKEGRLKYGLSKEGETLIVVQDKSGDFRAMQNIPEETESFVSNPKRWFYYFFDKQKFERESLL</sequence>
<dbReference type="Proteomes" id="UP000231263">
    <property type="component" value="Unassembled WGS sequence"/>
</dbReference>
<dbReference type="InterPro" id="IPR007060">
    <property type="entry name" value="FtsL/DivIC"/>
</dbReference>
<evidence type="ECO:0008006" key="3">
    <source>
        <dbReference type="Google" id="ProtNLM"/>
    </source>
</evidence>
<comment type="caution">
    <text evidence="1">The sequence shown here is derived from an EMBL/GenBank/DDBJ whole genome shotgun (WGS) entry which is preliminary data.</text>
</comment>
<reference evidence="2" key="1">
    <citation type="submission" date="2017-09" db="EMBL/GenBank/DDBJ databases">
        <title>Depth-based differentiation of microbial function through sediment-hosted aquifers and enrichment of novel symbionts in the deep terrestrial subsurface.</title>
        <authorList>
            <person name="Probst A.J."/>
            <person name="Ladd B."/>
            <person name="Jarett J.K."/>
            <person name="Geller-Mcgrath D.E."/>
            <person name="Sieber C.M.K."/>
            <person name="Emerson J.B."/>
            <person name="Anantharaman K."/>
            <person name="Thomas B.C."/>
            <person name="Malmstrom R."/>
            <person name="Stieglmeier M."/>
            <person name="Klingl A."/>
            <person name="Woyke T."/>
            <person name="Ryan C.M."/>
            <person name="Banfield J.F."/>
        </authorList>
    </citation>
    <scope>NUCLEOTIDE SEQUENCE [LARGE SCALE GENOMIC DNA]</scope>
</reference>
<dbReference type="Pfam" id="PF04977">
    <property type="entry name" value="DivIC"/>
    <property type="match status" value="1"/>
</dbReference>
<dbReference type="EMBL" id="PFWT01000025">
    <property type="protein sequence ID" value="PJA45835.1"/>
    <property type="molecule type" value="Genomic_DNA"/>
</dbReference>
<protein>
    <recommendedName>
        <fullName evidence="3">Septum formation initiator</fullName>
    </recommendedName>
</protein>
<proteinExistence type="predicted"/>